<dbReference type="EMBL" id="AEMG01000009">
    <property type="protein sequence ID" value="EFW92190.1"/>
    <property type="molecule type" value="Genomic_DNA"/>
</dbReference>
<evidence type="ECO:0000313" key="1">
    <source>
        <dbReference type="EMBL" id="EFW92190.1"/>
    </source>
</evidence>
<evidence type="ECO:0000313" key="2">
    <source>
        <dbReference type="Proteomes" id="UP000003751"/>
    </source>
</evidence>
<sequence>MVEKDVLKRCVECGEKLLEIYVEDERCPDCRDE</sequence>
<organism evidence="1 2">
    <name type="scientific">Haladaptatus paucihalophilus DX253</name>
    <dbReference type="NCBI Taxonomy" id="797209"/>
    <lineage>
        <taxon>Archaea</taxon>
        <taxon>Methanobacteriati</taxon>
        <taxon>Methanobacteriota</taxon>
        <taxon>Stenosarchaea group</taxon>
        <taxon>Halobacteria</taxon>
        <taxon>Halobacteriales</taxon>
        <taxon>Haladaptataceae</taxon>
        <taxon>Haladaptatus</taxon>
    </lineage>
</organism>
<accession>E7QUB1</accession>
<protein>
    <submittedName>
        <fullName evidence="1">Uncharacterized protein</fullName>
    </submittedName>
</protein>
<comment type="caution">
    <text evidence="1">The sequence shown here is derived from an EMBL/GenBank/DDBJ whole genome shotgun (WGS) entry which is preliminary data.</text>
</comment>
<name>E7QUB1_HALPU</name>
<proteinExistence type="predicted"/>
<reference evidence="1 2" key="1">
    <citation type="journal article" date="2014" name="ISME J.">
        <title>Trehalose/2-sulfotrehalose biosynthesis and glycine-betaine uptake are widely spread mechanisms for osmoadaptation in the Halobacteriales.</title>
        <authorList>
            <person name="Youssef N.H."/>
            <person name="Savage-Ashlock K.N."/>
            <person name="McCully A.L."/>
            <person name="Luedtke B."/>
            <person name="Shaw E.I."/>
            <person name="Hoff W.D."/>
            <person name="Elshahed M.S."/>
        </authorList>
    </citation>
    <scope>NUCLEOTIDE SEQUENCE [LARGE SCALE GENOMIC DNA]</scope>
    <source>
        <strain evidence="1 2">DX253</strain>
    </source>
</reference>
<dbReference type="AlphaFoldDB" id="E7QUB1"/>
<gene>
    <name evidence="1" type="ORF">ZOD2009_11955</name>
</gene>
<dbReference type="Proteomes" id="UP000003751">
    <property type="component" value="Unassembled WGS sequence"/>
</dbReference>